<dbReference type="HAMAP" id="MF_00201">
    <property type="entry name" value="RecO"/>
    <property type="match status" value="1"/>
</dbReference>
<evidence type="ECO:0000256" key="5">
    <source>
        <dbReference type="ARBA" id="ARBA00023204"/>
    </source>
</evidence>
<evidence type="ECO:0000256" key="6">
    <source>
        <dbReference type="ARBA" id="ARBA00033409"/>
    </source>
</evidence>
<evidence type="ECO:0000259" key="8">
    <source>
        <dbReference type="Pfam" id="PF11967"/>
    </source>
</evidence>
<dbReference type="STRING" id="1409788.NC99_39500"/>
<comment type="caution">
    <text evidence="9">The sequence shown here is derived from an EMBL/GenBank/DDBJ whole genome shotgun (WGS) entry which is preliminary data.</text>
</comment>
<dbReference type="InterPro" id="IPR012340">
    <property type="entry name" value="NA-bd_OB-fold"/>
</dbReference>
<evidence type="ECO:0000256" key="1">
    <source>
        <dbReference type="ARBA" id="ARBA00007452"/>
    </source>
</evidence>
<dbReference type="GO" id="GO:0043590">
    <property type="term" value="C:bacterial nucleoid"/>
    <property type="evidence" value="ECO:0007669"/>
    <property type="project" value="TreeGrafter"/>
</dbReference>
<dbReference type="NCBIfam" id="TIGR00613">
    <property type="entry name" value="reco"/>
    <property type="match status" value="1"/>
</dbReference>
<feature type="domain" description="DNA replication/recombination mediator RecO N-terminal" evidence="8">
    <location>
        <begin position="1"/>
        <end position="80"/>
    </location>
</feature>
<dbReference type="Gene3D" id="2.40.50.140">
    <property type="entry name" value="Nucleic acid-binding proteins"/>
    <property type="match status" value="1"/>
</dbReference>
<evidence type="ECO:0000256" key="3">
    <source>
        <dbReference type="ARBA" id="ARBA00022763"/>
    </source>
</evidence>
<keyword evidence="10" id="KW-1185">Reference proteome</keyword>
<dbReference type="PANTHER" id="PTHR33991">
    <property type="entry name" value="DNA REPAIR PROTEIN RECO"/>
    <property type="match status" value="1"/>
</dbReference>
<evidence type="ECO:0000256" key="4">
    <source>
        <dbReference type="ARBA" id="ARBA00023172"/>
    </source>
</evidence>
<reference evidence="10" key="1">
    <citation type="submission" date="2015-07" db="EMBL/GenBank/DDBJ databases">
        <title>Genome sequencing of Sunxiuqinia dokdonensis strain SK.</title>
        <authorList>
            <person name="Ahn S."/>
            <person name="Kim B.-C."/>
        </authorList>
    </citation>
    <scope>NUCLEOTIDE SEQUENCE [LARGE SCALE GENOMIC DNA]</scope>
    <source>
        <strain evidence="10">SK</strain>
    </source>
</reference>
<dbReference type="GO" id="GO:0006310">
    <property type="term" value="P:DNA recombination"/>
    <property type="evidence" value="ECO:0007669"/>
    <property type="project" value="UniProtKB-UniRule"/>
</dbReference>
<accession>A0A0L8V469</accession>
<dbReference type="EMBL" id="LGIA01000195">
    <property type="protein sequence ID" value="KOH43219.1"/>
    <property type="molecule type" value="Genomic_DNA"/>
</dbReference>
<dbReference type="SUPFAM" id="SSF57863">
    <property type="entry name" value="ArfGap/RecO-like zinc finger"/>
    <property type="match status" value="1"/>
</dbReference>
<dbReference type="PATRIC" id="fig|1409788.3.peg.4036"/>
<evidence type="ECO:0000256" key="2">
    <source>
        <dbReference type="ARBA" id="ARBA00021310"/>
    </source>
</evidence>
<dbReference type="RefSeq" id="WP_053187169.1">
    <property type="nucleotide sequence ID" value="NZ_LGIA01000195.1"/>
</dbReference>
<dbReference type="InterPro" id="IPR022572">
    <property type="entry name" value="DNA_rep/recomb_RecO_N"/>
</dbReference>
<keyword evidence="5 7" id="KW-0234">DNA repair</keyword>
<evidence type="ECO:0000313" key="9">
    <source>
        <dbReference type="EMBL" id="KOH43219.1"/>
    </source>
</evidence>
<comment type="similarity">
    <text evidence="1 7">Belongs to the RecO family.</text>
</comment>
<organism evidence="9 10">
    <name type="scientific">Sunxiuqinia dokdonensis</name>
    <dbReference type="NCBI Taxonomy" id="1409788"/>
    <lineage>
        <taxon>Bacteria</taxon>
        <taxon>Pseudomonadati</taxon>
        <taxon>Bacteroidota</taxon>
        <taxon>Bacteroidia</taxon>
        <taxon>Marinilabiliales</taxon>
        <taxon>Prolixibacteraceae</taxon>
        <taxon>Sunxiuqinia</taxon>
    </lineage>
</organism>
<name>A0A0L8V469_9BACT</name>
<keyword evidence="4 7" id="KW-0233">DNA recombination</keyword>
<dbReference type="Pfam" id="PF02565">
    <property type="entry name" value="RecO_C"/>
    <property type="match status" value="1"/>
</dbReference>
<protein>
    <recommendedName>
        <fullName evidence="2 7">DNA repair protein RecO</fullName>
    </recommendedName>
    <alternativeName>
        <fullName evidence="6 7">Recombination protein O</fullName>
    </alternativeName>
</protein>
<dbReference type="Gene3D" id="1.20.1440.120">
    <property type="entry name" value="Recombination protein O, C-terminal domain"/>
    <property type="match status" value="1"/>
</dbReference>
<gene>
    <name evidence="7" type="primary">recO</name>
    <name evidence="9" type="ORF">NC99_39500</name>
</gene>
<dbReference type="InterPro" id="IPR003717">
    <property type="entry name" value="RecO"/>
</dbReference>
<sequence>MLEKTRGIYLHHINYSETSIIARIYTERFGIQSYLINGVRKRKSTFKKNLFQPLFLLDLEVYYRPGRDLQRLKEARLTVPFEHLPFDIVKSSLAIFLSELLLKCLKEEEANEELFDFLFHAIALLDLKKDGIANFHLAFLFHLSRFLGFSPQASNHHQTQFFNLNTASFSASEPQYHQFMDAETTASFKQLFQFDLGKIELLSFNNRQRANLLAQLLKYYQIHMDLAGDFKSLAVLKEVLS</sequence>
<proteinExistence type="inferred from homology"/>
<dbReference type="Pfam" id="PF11967">
    <property type="entry name" value="RecO_N"/>
    <property type="match status" value="1"/>
</dbReference>
<evidence type="ECO:0000256" key="7">
    <source>
        <dbReference type="HAMAP-Rule" id="MF_00201"/>
    </source>
</evidence>
<dbReference type="AlphaFoldDB" id="A0A0L8V469"/>
<dbReference type="InterPro" id="IPR042242">
    <property type="entry name" value="RecO_C"/>
</dbReference>
<keyword evidence="3 7" id="KW-0227">DNA damage</keyword>
<dbReference type="InterPro" id="IPR037278">
    <property type="entry name" value="ARFGAP/RecO"/>
</dbReference>
<comment type="function">
    <text evidence="7">Involved in DNA repair and RecF pathway recombination.</text>
</comment>
<dbReference type="SUPFAM" id="SSF50249">
    <property type="entry name" value="Nucleic acid-binding proteins"/>
    <property type="match status" value="1"/>
</dbReference>
<dbReference type="GO" id="GO:0006302">
    <property type="term" value="P:double-strand break repair"/>
    <property type="evidence" value="ECO:0007669"/>
    <property type="project" value="TreeGrafter"/>
</dbReference>
<dbReference type="PANTHER" id="PTHR33991:SF1">
    <property type="entry name" value="DNA REPAIR PROTEIN RECO"/>
    <property type="match status" value="1"/>
</dbReference>
<evidence type="ECO:0000313" key="10">
    <source>
        <dbReference type="Proteomes" id="UP000036958"/>
    </source>
</evidence>
<dbReference type="Proteomes" id="UP000036958">
    <property type="component" value="Unassembled WGS sequence"/>
</dbReference>